<proteinExistence type="predicted"/>
<dbReference type="EMBL" id="LSCQ01000050">
    <property type="protein sequence ID" value="KXB36086.1"/>
    <property type="molecule type" value="Genomic_DNA"/>
</dbReference>
<dbReference type="SMART" id="SM00981">
    <property type="entry name" value="THUMP"/>
    <property type="match status" value="1"/>
</dbReference>
<evidence type="ECO:0000256" key="1">
    <source>
        <dbReference type="ARBA" id="ARBA00022603"/>
    </source>
</evidence>
<dbReference type="STRING" id="87541.AWM71_00115"/>
<dbReference type="InterPro" id="IPR004114">
    <property type="entry name" value="THUMP_dom"/>
</dbReference>
<dbReference type="SUPFAM" id="SSF53335">
    <property type="entry name" value="S-adenosyl-L-methionine-dependent methyltransferases"/>
    <property type="match status" value="1"/>
</dbReference>
<dbReference type="CDD" id="cd11715">
    <property type="entry name" value="THUMP_AdoMetMT"/>
    <property type="match status" value="1"/>
</dbReference>
<name>A0A133XYS2_9LACT</name>
<keyword evidence="2" id="KW-0808">Transferase</keyword>
<dbReference type="PATRIC" id="fig|87541.4.peg.1093"/>
<protein>
    <recommendedName>
        <fullName evidence="4">THUMP domain-containing protein</fullName>
    </recommendedName>
</protein>
<keyword evidence="1" id="KW-0489">Methyltransferase</keyword>
<dbReference type="GO" id="GO:0008990">
    <property type="term" value="F:rRNA (guanine-N2-)-methyltransferase activity"/>
    <property type="evidence" value="ECO:0007669"/>
    <property type="project" value="TreeGrafter"/>
</dbReference>
<evidence type="ECO:0000259" key="4">
    <source>
        <dbReference type="PROSITE" id="PS51165"/>
    </source>
</evidence>
<dbReference type="InterPro" id="IPR000241">
    <property type="entry name" value="RlmKL-like_Mtase"/>
</dbReference>
<reference evidence="5 6" key="1">
    <citation type="submission" date="2016-01" db="EMBL/GenBank/DDBJ databases">
        <authorList>
            <person name="Oliw E.H."/>
        </authorList>
    </citation>
    <scope>NUCLEOTIDE SEQUENCE [LARGE SCALE GENOMIC DNA]</scope>
    <source>
        <strain evidence="5 6">KA00635</strain>
    </source>
</reference>
<dbReference type="Pfam" id="PF22020">
    <property type="entry name" value="RlmL_1st"/>
    <property type="match status" value="1"/>
</dbReference>
<dbReference type="Pfam" id="PF01170">
    <property type="entry name" value="UPF0020"/>
    <property type="match status" value="1"/>
</dbReference>
<evidence type="ECO:0000256" key="3">
    <source>
        <dbReference type="PROSITE-ProRule" id="PRU00529"/>
    </source>
</evidence>
<dbReference type="PANTHER" id="PTHR47313">
    <property type="entry name" value="RIBOSOMAL RNA LARGE SUBUNIT METHYLTRANSFERASE K/L"/>
    <property type="match status" value="1"/>
</dbReference>
<evidence type="ECO:0000313" key="5">
    <source>
        <dbReference type="EMBL" id="KXB36086.1"/>
    </source>
</evidence>
<dbReference type="OrthoDB" id="9809404at2"/>
<evidence type="ECO:0000313" key="6">
    <source>
        <dbReference type="Proteomes" id="UP000070422"/>
    </source>
</evidence>
<dbReference type="InterPro" id="IPR002052">
    <property type="entry name" value="DNA_methylase_N6_adenine_CS"/>
</dbReference>
<dbReference type="Proteomes" id="UP000070422">
    <property type="component" value="Unassembled WGS sequence"/>
</dbReference>
<dbReference type="Pfam" id="PF02926">
    <property type="entry name" value="THUMP"/>
    <property type="match status" value="1"/>
</dbReference>
<comment type="caution">
    <text evidence="5">The sequence shown here is derived from an EMBL/GenBank/DDBJ whole genome shotgun (WGS) entry which is preliminary data.</text>
</comment>
<dbReference type="Gene3D" id="3.40.50.150">
    <property type="entry name" value="Vaccinia Virus protein VP39"/>
    <property type="match status" value="1"/>
</dbReference>
<dbReference type="PANTHER" id="PTHR47313:SF1">
    <property type="entry name" value="RIBOSOMAL RNA LARGE SUBUNIT METHYLTRANSFERASE K_L"/>
    <property type="match status" value="1"/>
</dbReference>
<dbReference type="AlphaFoldDB" id="A0A133XYS2"/>
<evidence type="ECO:0000256" key="2">
    <source>
        <dbReference type="ARBA" id="ARBA00022679"/>
    </source>
</evidence>
<dbReference type="RefSeq" id="WP_060936945.1">
    <property type="nucleotide sequence ID" value="NZ_JASOZP010000039.1"/>
</dbReference>
<sequence>MTTYPLLATCASGLEALVAKELKQLGYTTQTENGRVRFEGGPLDIARCNIWLRTADRIKIIMGEFPAKTFESLFDQTYALNWDIFLPLDAAFPVSGKSVQSQLHHVPTCQAMVKKAIVKKIQTLYHRHTPLKETGATYPIEISIRKDKALLTLDTTGPSLFKRGYRQDKGGAPLKENMAAALIMLTNWHIDRPLYDPTTGSGTLAIEAALIGKNIAPGLSRHFVSEKWDIFKQAEYDKIRQEAKSAIREDVQLDILACDIDHRMIAIAESNAQAAGVADQIHFKQMQVADFTTQKEYGVIVANPPYGERLNDNDYTHQLYQTMGDLYRPLETWSKYILTSDRQFEIFYGQKATKKRKLYNGALRVDYYQYWSKRKPRPQA</sequence>
<dbReference type="InterPro" id="IPR054170">
    <property type="entry name" value="RlmL_1st"/>
</dbReference>
<feature type="domain" description="THUMP" evidence="4">
    <location>
        <begin position="44"/>
        <end position="155"/>
    </location>
</feature>
<dbReference type="InterPro" id="IPR029063">
    <property type="entry name" value="SAM-dependent_MTases_sf"/>
</dbReference>
<dbReference type="PROSITE" id="PS00092">
    <property type="entry name" value="N6_MTASE"/>
    <property type="match status" value="1"/>
</dbReference>
<dbReference type="PROSITE" id="PS51165">
    <property type="entry name" value="THUMP"/>
    <property type="match status" value="1"/>
</dbReference>
<dbReference type="Gene3D" id="3.30.2130.30">
    <property type="match status" value="1"/>
</dbReference>
<keyword evidence="3" id="KW-0694">RNA-binding</keyword>
<accession>A0A133XYS2</accession>
<gene>
    <name evidence="5" type="ORF">HMPREF3187_01104</name>
</gene>
<dbReference type="GO" id="GO:0003723">
    <property type="term" value="F:RNA binding"/>
    <property type="evidence" value="ECO:0007669"/>
    <property type="project" value="UniProtKB-UniRule"/>
</dbReference>
<dbReference type="GO" id="GO:0070043">
    <property type="term" value="F:rRNA (guanine-N7-)-methyltransferase activity"/>
    <property type="evidence" value="ECO:0007669"/>
    <property type="project" value="TreeGrafter"/>
</dbReference>
<organism evidence="5 6">
    <name type="scientific">Aerococcus christensenii</name>
    <dbReference type="NCBI Taxonomy" id="87541"/>
    <lineage>
        <taxon>Bacteria</taxon>
        <taxon>Bacillati</taxon>
        <taxon>Bacillota</taxon>
        <taxon>Bacilli</taxon>
        <taxon>Lactobacillales</taxon>
        <taxon>Aerococcaceae</taxon>
        <taxon>Aerococcus</taxon>
    </lineage>
</organism>